<dbReference type="AlphaFoldDB" id="A0A836CGD6"/>
<feature type="transmembrane region" description="Helical" evidence="1">
    <location>
        <begin position="132"/>
        <end position="154"/>
    </location>
</feature>
<dbReference type="EMBL" id="JAFCMP010000223">
    <property type="protein sequence ID" value="KAG5182816.1"/>
    <property type="molecule type" value="Genomic_DNA"/>
</dbReference>
<accession>A0A836CGD6</accession>
<keyword evidence="1" id="KW-0472">Membrane</keyword>
<name>A0A836CGD6_9STRA</name>
<evidence type="ECO:0000256" key="1">
    <source>
        <dbReference type="SAM" id="Phobius"/>
    </source>
</evidence>
<reference evidence="2" key="1">
    <citation type="submission" date="2021-02" db="EMBL/GenBank/DDBJ databases">
        <title>First Annotated Genome of the Yellow-green Alga Tribonema minus.</title>
        <authorList>
            <person name="Mahan K.M."/>
        </authorList>
    </citation>
    <scope>NUCLEOTIDE SEQUENCE</scope>
    <source>
        <strain evidence="2">UTEX B ZZ1240</strain>
    </source>
</reference>
<keyword evidence="3" id="KW-1185">Reference proteome</keyword>
<protein>
    <submittedName>
        <fullName evidence="2">Uncharacterized protein</fullName>
    </submittedName>
</protein>
<proteinExistence type="predicted"/>
<organism evidence="2 3">
    <name type="scientific">Tribonema minus</name>
    <dbReference type="NCBI Taxonomy" id="303371"/>
    <lineage>
        <taxon>Eukaryota</taxon>
        <taxon>Sar</taxon>
        <taxon>Stramenopiles</taxon>
        <taxon>Ochrophyta</taxon>
        <taxon>PX clade</taxon>
        <taxon>Xanthophyceae</taxon>
        <taxon>Tribonematales</taxon>
        <taxon>Tribonemataceae</taxon>
        <taxon>Tribonema</taxon>
    </lineage>
</organism>
<keyword evidence="1" id="KW-1133">Transmembrane helix</keyword>
<evidence type="ECO:0000313" key="2">
    <source>
        <dbReference type="EMBL" id="KAG5182816.1"/>
    </source>
</evidence>
<comment type="caution">
    <text evidence="2">The sequence shown here is derived from an EMBL/GenBank/DDBJ whole genome shotgun (WGS) entry which is preliminary data.</text>
</comment>
<dbReference type="Proteomes" id="UP000664859">
    <property type="component" value="Unassembled WGS sequence"/>
</dbReference>
<sequence>MLHCKSRQMMCATPQITTRSGKGIICLVVAVGTGNHLGSAICLVRKYAVKYQDAATNNTNFNSRNAQLVRRAAAAAAHVTKRFRRARALAAAATAGKRKSRLPCPADNIGGTESRRRATCQKSQLLLCDSPALCGFRVICTAGVWLVAAAAALLRTV</sequence>
<keyword evidence="1" id="KW-0812">Transmembrane</keyword>
<gene>
    <name evidence="2" type="ORF">JKP88DRAFT_317206</name>
</gene>
<evidence type="ECO:0000313" key="3">
    <source>
        <dbReference type="Proteomes" id="UP000664859"/>
    </source>
</evidence>